<keyword evidence="2" id="KW-1003">Cell membrane</keyword>
<dbReference type="EMBL" id="RCOS01000077">
    <property type="protein sequence ID" value="RSN75216.1"/>
    <property type="molecule type" value="Genomic_DNA"/>
</dbReference>
<keyword evidence="3 6" id="KW-0812">Transmembrane</keyword>
<evidence type="ECO:0000256" key="2">
    <source>
        <dbReference type="ARBA" id="ARBA00022475"/>
    </source>
</evidence>
<keyword evidence="5 6" id="KW-0472">Membrane</keyword>
<feature type="transmembrane region" description="Helical" evidence="6">
    <location>
        <begin position="433"/>
        <end position="451"/>
    </location>
</feature>
<dbReference type="Gene3D" id="1.20.1740.10">
    <property type="entry name" value="Amino acid/polyamine transporter I"/>
    <property type="match status" value="1"/>
</dbReference>
<dbReference type="PANTHER" id="PTHR42770">
    <property type="entry name" value="AMINO ACID TRANSPORTER-RELATED"/>
    <property type="match status" value="1"/>
</dbReference>
<comment type="subcellular location">
    <subcellularLocation>
        <location evidence="1">Cell membrane</location>
        <topology evidence="1">Multi-pass membrane protein</topology>
    </subcellularLocation>
</comment>
<dbReference type="GO" id="GO:0005886">
    <property type="term" value="C:plasma membrane"/>
    <property type="evidence" value="ECO:0007669"/>
    <property type="project" value="UniProtKB-SubCell"/>
</dbReference>
<feature type="transmembrane region" description="Helical" evidence="6">
    <location>
        <begin position="54"/>
        <end position="77"/>
    </location>
</feature>
<evidence type="ECO:0000256" key="6">
    <source>
        <dbReference type="SAM" id="Phobius"/>
    </source>
</evidence>
<evidence type="ECO:0000256" key="5">
    <source>
        <dbReference type="ARBA" id="ARBA00023136"/>
    </source>
</evidence>
<keyword evidence="8" id="KW-1185">Reference proteome</keyword>
<feature type="transmembrane region" description="Helical" evidence="6">
    <location>
        <begin position="463"/>
        <end position="482"/>
    </location>
</feature>
<sequence length="568" mass="61565">MGTEEAPTLFVRRASGLVRTIGPFTAFMIVFTHTVGGGIHKLAVIASYSSPGAFIPYSFLVTGILAGLTTAFVYSVMGSMMPRTGGDYIFITRGLSPALGFIASWGFWFTEVLSFGIIAWYSIDFFATALTAGGIALKSTDWLNAAQWVASAEAHWILGILFVLIFSIIALFGMRVYGWLINILGTLAIIGCITNLIILAGWGLAPGASVAGWNRIYGQGAYEKIVQKAFQMSDNPAFPVAPFSWSDTMRAGIGAIWAYIGITAAVYVGGELKSPTASLLIAQVLGTVLIMSYYITLPFLVYSAWVVPQDVLQKVGAMPVLQKLGVPPDRVYFTALYQFLMDQLGPAEVAKLLGVPQNMLMPGGVVVTYTVALLPPELAWFQVLNATLVGIVLLKDIPAFFVVCSRMIFAWAFDRFFPEVFAAVNARFHSPHWAIALVLVGGIAGVLLNILSGEWLASVDTTMLYQFSVMCGALAGAVLPYLRADLYEKSPLKVEIAKVPLISIIGALAFAVNFYFLIVAGSWLNIEKDLVMQSAWMGIGAYIFLGFLIYNQKRGIDVKTIYTEIPPA</sequence>
<dbReference type="Proteomes" id="UP000277582">
    <property type="component" value="Unassembled WGS sequence"/>
</dbReference>
<evidence type="ECO:0000313" key="8">
    <source>
        <dbReference type="Proteomes" id="UP000277582"/>
    </source>
</evidence>
<evidence type="ECO:0000256" key="3">
    <source>
        <dbReference type="ARBA" id="ARBA00022692"/>
    </source>
</evidence>
<dbReference type="PIRSF" id="PIRSF006060">
    <property type="entry name" value="AA_transporter"/>
    <property type="match status" value="1"/>
</dbReference>
<dbReference type="AlphaFoldDB" id="A0A3R9R5E6"/>
<evidence type="ECO:0000256" key="4">
    <source>
        <dbReference type="ARBA" id="ARBA00022989"/>
    </source>
</evidence>
<organism evidence="7 8">
    <name type="scientific">Candidatus Methanodesulfokora washburnensis</name>
    <dbReference type="NCBI Taxonomy" id="2478471"/>
    <lineage>
        <taxon>Archaea</taxon>
        <taxon>Thermoproteota</taxon>
        <taxon>Candidatus Korarchaeia</taxon>
        <taxon>Candidatus Korarchaeia incertae sedis</taxon>
        <taxon>Candidatus Methanodesulfokora</taxon>
    </lineage>
</organism>
<comment type="caution">
    <text evidence="7">The sequence shown here is derived from an EMBL/GenBank/DDBJ whole genome shotgun (WGS) entry which is preliminary data.</text>
</comment>
<feature type="transmembrane region" description="Helical" evidence="6">
    <location>
        <begin position="502"/>
        <end position="524"/>
    </location>
</feature>
<reference evidence="7 8" key="1">
    <citation type="submission" date="2018-10" db="EMBL/GenBank/DDBJ databases">
        <title>Co-occurring genomic capacity for anaerobic methane metabolism and dissimilatory sulfite reduction discovered in the Korarchaeota.</title>
        <authorList>
            <person name="Mckay L.J."/>
            <person name="Dlakic M."/>
            <person name="Fields M.W."/>
            <person name="Delmont T.O."/>
            <person name="Eren A.M."/>
            <person name="Jay Z.J."/>
            <person name="Klingelsmith K.B."/>
            <person name="Rusch D.B."/>
            <person name="Inskeep W.P."/>
        </authorList>
    </citation>
    <scope>NUCLEOTIDE SEQUENCE [LARGE SCALE GENOMIC DNA]</scope>
    <source>
        <strain evidence="7 8">MDKW</strain>
    </source>
</reference>
<feature type="transmembrane region" description="Helical" evidence="6">
    <location>
        <begin position="179"/>
        <end position="205"/>
    </location>
</feature>
<dbReference type="InterPro" id="IPR002293">
    <property type="entry name" value="AA/rel_permease1"/>
</dbReference>
<dbReference type="Pfam" id="PF13520">
    <property type="entry name" value="AA_permease_2"/>
    <property type="match status" value="2"/>
</dbReference>
<feature type="transmembrane region" description="Helical" evidence="6">
    <location>
        <begin position="388"/>
        <end position="413"/>
    </location>
</feature>
<feature type="transmembrane region" description="Helical" evidence="6">
    <location>
        <begin position="154"/>
        <end position="172"/>
    </location>
</feature>
<proteinExistence type="predicted"/>
<dbReference type="GO" id="GO:0022857">
    <property type="term" value="F:transmembrane transporter activity"/>
    <property type="evidence" value="ECO:0007669"/>
    <property type="project" value="InterPro"/>
</dbReference>
<accession>A0A3R9R5E6</accession>
<gene>
    <name evidence="7" type="ORF">D6D85_06760</name>
</gene>
<keyword evidence="4 6" id="KW-1133">Transmembrane helix</keyword>
<protein>
    <submittedName>
        <fullName evidence="7">APC family permease</fullName>
    </submittedName>
</protein>
<evidence type="ECO:0000313" key="7">
    <source>
        <dbReference type="EMBL" id="RSN75216.1"/>
    </source>
</evidence>
<name>A0A3R9R5E6_9CREN</name>
<feature type="transmembrane region" description="Helical" evidence="6">
    <location>
        <begin position="21"/>
        <end position="48"/>
    </location>
</feature>
<dbReference type="RefSeq" id="WP_125671264.1">
    <property type="nucleotide sequence ID" value="NZ_RCOS01000077.1"/>
</dbReference>
<feature type="transmembrane region" description="Helical" evidence="6">
    <location>
        <begin position="280"/>
        <end position="305"/>
    </location>
</feature>
<feature type="transmembrane region" description="Helical" evidence="6">
    <location>
        <begin position="249"/>
        <end position="268"/>
    </location>
</feature>
<evidence type="ECO:0000256" key="1">
    <source>
        <dbReference type="ARBA" id="ARBA00004651"/>
    </source>
</evidence>
<dbReference type="OrthoDB" id="43026at2157"/>
<dbReference type="InterPro" id="IPR050367">
    <property type="entry name" value="APC_superfamily"/>
</dbReference>
<dbReference type="PANTHER" id="PTHR42770:SF7">
    <property type="entry name" value="MEMBRANE PROTEIN"/>
    <property type="match status" value="1"/>
</dbReference>
<feature type="transmembrane region" description="Helical" evidence="6">
    <location>
        <begin position="530"/>
        <end position="550"/>
    </location>
</feature>